<name>A0AAD6SWK7_9AGAR</name>
<proteinExistence type="predicted"/>
<dbReference type="AlphaFoldDB" id="A0AAD6SWK7"/>
<accession>A0AAD6SWK7</accession>
<dbReference type="EMBL" id="JARJCM010000057">
    <property type="protein sequence ID" value="KAJ7034406.1"/>
    <property type="molecule type" value="Genomic_DNA"/>
</dbReference>
<organism evidence="1 2">
    <name type="scientific">Mycena alexandri</name>
    <dbReference type="NCBI Taxonomy" id="1745969"/>
    <lineage>
        <taxon>Eukaryota</taxon>
        <taxon>Fungi</taxon>
        <taxon>Dikarya</taxon>
        <taxon>Basidiomycota</taxon>
        <taxon>Agaricomycotina</taxon>
        <taxon>Agaricomycetes</taxon>
        <taxon>Agaricomycetidae</taxon>
        <taxon>Agaricales</taxon>
        <taxon>Marasmiineae</taxon>
        <taxon>Mycenaceae</taxon>
        <taxon>Mycena</taxon>
    </lineage>
</organism>
<evidence type="ECO:0000313" key="1">
    <source>
        <dbReference type="EMBL" id="KAJ7034406.1"/>
    </source>
</evidence>
<evidence type="ECO:0000313" key="2">
    <source>
        <dbReference type="Proteomes" id="UP001218188"/>
    </source>
</evidence>
<reference evidence="1" key="1">
    <citation type="submission" date="2023-03" db="EMBL/GenBank/DDBJ databases">
        <title>Massive genome expansion in bonnet fungi (Mycena s.s.) driven by repeated elements and novel gene families across ecological guilds.</title>
        <authorList>
            <consortium name="Lawrence Berkeley National Laboratory"/>
            <person name="Harder C.B."/>
            <person name="Miyauchi S."/>
            <person name="Viragh M."/>
            <person name="Kuo A."/>
            <person name="Thoen E."/>
            <person name="Andreopoulos B."/>
            <person name="Lu D."/>
            <person name="Skrede I."/>
            <person name="Drula E."/>
            <person name="Henrissat B."/>
            <person name="Morin E."/>
            <person name="Kohler A."/>
            <person name="Barry K."/>
            <person name="LaButti K."/>
            <person name="Morin E."/>
            <person name="Salamov A."/>
            <person name="Lipzen A."/>
            <person name="Mereny Z."/>
            <person name="Hegedus B."/>
            <person name="Baldrian P."/>
            <person name="Stursova M."/>
            <person name="Weitz H."/>
            <person name="Taylor A."/>
            <person name="Grigoriev I.V."/>
            <person name="Nagy L.G."/>
            <person name="Martin F."/>
            <person name="Kauserud H."/>
        </authorList>
    </citation>
    <scope>NUCLEOTIDE SEQUENCE</scope>
    <source>
        <strain evidence="1">CBHHK200</strain>
    </source>
</reference>
<sequence>MVGPPLLPSAALLWSPSAVHLAQEVLESLTDGSMGRVTYANDITYCSPGLMPTWARNSQPKTGDKWSRQPHL</sequence>
<keyword evidence="2" id="KW-1185">Reference proteome</keyword>
<gene>
    <name evidence="1" type="ORF">C8F04DRAFT_1101795</name>
</gene>
<feature type="non-terminal residue" evidence="1">
    <location>
        <position position="1"/>
    </location>
</feature>
<dbReference type="Proteomes" id="UP001218188">
    <property type="component" value="Unassembled WGS sequence"/>
</dbReference>
<protein>
    <submittedName>
        <fullName evidence="1">Uncharacterized protein</fullName>
    </submittedName>
</protein>
<comment type="caution">
    <text evidence="1">The sequence shown here is derived from an EMBL/GenBank/DDBJ whole genome shotgun (WGS) entry which is preliminary data.</text>
</comment>